<organism evidence="2 3">
    <name type="scientific">Methanocella arvoryzae (strain DSM 22066 / NBRC 105507 / MRE50)</name>
    <dbReference type="NCBI Taxonomy" id="351160"/>
    <lineage>
        <taxon>Archaea</taxon>
        <taxon>Methanobacteriati</taxon>
        <taxon>Methanobacteriota</taxon>
        <taxon>Stenosarchaea group</taxon>
        <taxon>Methanomicrobia</taxon>
        <taxon>Methanocellales</taxon>
        <taxon>Methanocellaceae</taxon>
        <taxon>Methanocella</taxon>
    </lineage>
</organism>
<proteinExistence type="predicted"/>
<keyword evidence="3" id="KW-1185">Reference proteome</keyword>
<dbReference type="PANTHER" id="PTHR43011">
    <property type="entry name" value="IRON-SULFUR CLUSTER ASSEMBLY 2 HOMOLOG, MITOCHONDRIAL"/>
    <property type="match status" value="1"/>
</dbReference>
<feature type="domain" description="Core" evidence="1">
    <location>
        <begin position="2"/>
        <end position="96"/>
    </location>
</feature>
<sequence length="105" mass="11355">MVTVTDKAASELKTLLANENKADHMIRIYFAGAGCSGPQYAPALDMNKTEDDVTTNSNGINLVYSKDLAEELKEFQLDFIETPYGSGFIVRNPNQTCGSGCSGCH</sequence>
<dbReference type="Gene3D" id="2.60.300.12">
    <property type="entry name" value="HesB-like domain"/>
    <property type="match status" value="1"/>
</dbReference>
<dbReference type="GO" id="GO:0005506">
    <property type="term" value="F:iron ion binding"/>
    <property type="evidence" value="ECO:0007669"/>
    <property type="project" value="TreeGrafter"/>
</dbReference>
<dbReference type="KEGG" id="rci:RCIX652"/>
<dbReference type="PANTHER" id="PTHR43011:SF1">
    <property type="entry name" value="IRON-SULFUR CLUSTER ASSEMBLY 2 HOMOLOG, MITOCHONDRIAL"/>
    <property type="match status" value="1"/>
</dbReference>
<protein>
    <submittedName>
        <fullName evidence="2">HesB family protein</fullName>
    </submittedName>
</protein>
<dbReference type="eggNOG" id="arCOG04560">
    <property type="taxonomic scope" value="Archaea"/>
</dbReference>
<dbReference type="InterPro" id="IPR000361">
    <property type="entry name" value="ATAP_core_dom"/>
</dbReference>
<evidence type="ECO:0000313" key="3">
    <source>
        <dbReference type="Proteomes" id="UP000000663"/>
    </source>
</evidence>
<reference evidence="2 3" key="1">
    <citation type="journal article" date="2006" name="Science">
        <title>Genome of rice cluster I archaea -- the key methane producers in the rice rhizosphere.</title>
        <authorList>
            <person name="Erkel C."/>
            <person name="Kube M."/>
            <person name="Reinhardt R."/>
            <person name="Liesack W."/>
        </authorList>
    </citation>
    <scope>NUCLEOTIDE SEQUENCE [LARGE SCALE GENOMIC DNA]</scope>
    <source>
        <strain evidence="3">DSM 22066 / NBRC 105507 / MRE50</strain>
    </source>
</reference>
<dbReference type="SUPFAM" id="SSF89360">
    <property type="entry name" value="HesB-like domain"/>
    <property type="match status" value="1"/>
</dbReference>
<dbReference type="GO" id="GO:0016226">
    <property type="term" value="P:iron-sulfur cluster assembly"/>
    <property type="evidence" value="ECO:0007669"/>
    <property type="project" value="InterPro"/>
</dbReference>
<dbReference type="Proteomes" id="UP000000663">
    <property type="component" value="Chromosome"/>
</dbReference>
<dbReference type="NCBIfam" id="TIGR00049">
    <property type="entry name" value="iron-sulfur cluster assembly accessory protein"/>
    <property type="match status" value="1"/>
</dbReference>
<dbReference type="InterPro" id="IPR035903">
    <property type="entry name" value="HesB-like_dom_sf"/>
</dbReference>
<dbReference type="GO" id="GO:0051539">
    <property type="term" value="F:4 iron, 4 sulfur cluster binding"/>
    <property type="evidence" value="ECO:0007669"/>
    <property type="project" value="TreeGrafter"/>
</dbReference>
<evidence type="ECO:0000313" key="2">
    <source>
        <dbReference type="EMBL" id="CAJ36052.1"/>
    </source>
</evidence>
<dbReference type="EMBL" id="AM114193">
    <property type="protein sequence ID" value="CAJ36052.1"/>
    <property type="molecule type" value="Genomic_DNA"/>
</dbReference>
<dbReference type="InterPro" id="IPR016092">
    <property type="entry name" value="ATAP"/>
</dbReference>
<gene>
    <name evidence="2" type="ORF">RCIX652</name>
</gene>
<evidence type="ECO:0000259" key="1">
    <source>
        <dbReference type="Pfam" id="PF01521"/>
    </source>
</evidence>
<dbReference type="STRING" id="351160.RCIX652"/>
<name>Q0W6E1_METAR</name>
<dbReference type="GO" id="GO:0051537">
    <property type="term" value="F:2 iron, 2 sulfur cluster binding"/>
    <property type="evidence" value="ECO:0007669"/>
    <property type="project" value="TreeGrafter"/>
</dbReference>
<dbReference type="AlphaFoldDB" id="Q0W6E1"/>
<accession>Q0W6E1</accession>
<dbReference type="Pfam" id="PF01521">
    <property type="entry name" value="Fe-S_biosyn"/>
    <property type="match status" value="1"/>
</dbReference>